<keyword evidence="1" id="KW-0812">Transmembrane</keyword>
<protein>
    <submittedName>
        <fullName evidence="2">Uncharacterized protein</fullName>
    </submittedName>
</protein>
<sequence length="128" mass="14818">MKKLLNKIKNAALYTWQLPQNLLGLALYHCYKGYEVCTKETCGECIKCKLSSNMRSGITLGNYIIVNNIKHLRHELGHTRQSKILGPLYLLVIGLPSLIHAGLHSKVCKDKNYYHFYTEHWLFPEENK</sequence>
<feature type="transmembrane region" description="Helical" evidence="1">
    <location>
        <begin position="84"/>
        <end position="103"/>
    </location>
</feature>
<proteinExistence type="predicted"/>
<organism evidence="2 3">
    <name type="scientific">uncultured phage cr55_1</name>
    <dbReference type="NCBI Taxonomy" id="2772060"/>
    <lineage>
        <taxon>Viruses</taxon>
        <taxon>Duplodnaviria</taxon>
        <taxon>Heunggongvirae</taxon>
        <taxon>Uroviricota</taxon>
        <taxon>Caudoviricetes</taxon>
        <taxon>Crassvirales</taxon>
        <taxon>Suoliviridae</taxon>
        <taxon>Boorivirinae</taxon>
        <taxon>Culoivirus</taxon>
        <taxon>Culoivirus intestinalis</taxon>
    </lineage>
</organism>
<reference evidence="2 3" key="1">
    <citation type="submission" date="2020-07" db="EMBL/GenBank/DDBJ databases">
        <title>Taxonomic proposal: Crassvirales, a new order of highly abundant and diverse bacterial viruses.</title>
        <authorList>
            <person name="Shkoporov A.N."/>
            <person name="Stockdale S.R."/>
            <person name="Guerin E."/>
            <person name="Ross R.P."/>
            <person name="Hill C."/>
        </authorList>
    </citation>
    <scope>NUCLEOTIDE SEQUENCE [LARGE SCALE GENOMIC DNA]</scope>
</reference>
<keyword evidence="3" id="KW-1185">Reference proteome</keyword>
<dbReference type="EMBL" id="MT774376">
    <property type="protein sequence ID" value="QOR58088.1"/>
    <property type="molecule type" value="Genomic_DNA"/>
</dbReference>
<accession>A0A7M1RUS2</accession>
<dbReference type="GeneID" id="65128543"/>
<evidence type="ECO:0000313" key="2">
    <source>
        <dbReference type="EMBL" id="QOR58088.1"/>
    </source>
</evidence>
<keyword evidence="1" id="KW-1133">Transmembrane helix</keyword>
<evidence type="ECO:0000313" key="3">
    <source>
        <dbReference type="Proteomes" id="UP000594086"/>
    </source>
</evidence>
<dbReference type="Proteomes" id="UP000594086">
    <property type="component" value="Segment"/>
</dbReference>
<name>A0A7M1RUS2_9CAUD</name>
<evidence type="ECO:0000256" key="1">
    <source>
        <dbReference type="SAM" id="Phobius"/>
    </source>
</evidence>
<dbReference type="KEGG" id="vg:65128543"/>
<dbReference type="RefSeq" id="YP_010110246.1">
    <property type="nucleotide sequence ID" value="NC_055869.1"/>
</dbReference>
<keyword evidence="1" id="KW-0472">Membrane</keyword>